<evidence type="ECO:0000256" key="1">
    <source>
        <dbReference type="ARBA" id="ARBA00004240"/>
    </source>
</evidence>
<evidence type="ECO:0000256" key="4">
    <source>
        <dbReference type="ARBA" id="ARBA00022927"/>
    </source>
</evidence>
<name>A5BAJ8_VITVI</name>
<sequence length="418" mass="47634">MYTILEWRKSFAPVYHRIERTSAYYLCENQGFNLRRRHRRMIGWENQRRAMCLASYSLRESFSSSVYGAVLKYGFKIGWLGCLLLDVFLQFVSKVPKPLNFFVEAYSDEKGVKQILRLILSKFVRRQPSRSDNMLTEFCKGLLKAGKFSLTRNYLKASSLACFKIWKAKECLKLFPDGRNVKAEDDVIDAFTVKLPELGVTLLPMQFREIKDPMEIIKKTITSRTGAYLQVDELIEIAKLLGLNSQDDVSAVEEAIAREAAVVGDLQLTFDLCLSLAKKGHGPIWDLCAAIARGPTFENIDINPRKQLLGFALSHCDEESIGELLHAWKDLDTQGQCETLMMLTGTNPPNFSIQVSSVISLPVHNIQDIVNLRDCSILVEGVDNVDQENHFNDIKKKPCFLLLLKIHPWKMGLIENLF</sequence>
<evidence type="ECO:0000256" key="3">
    <source>
        <dbReference type="ARBA" id="ARBA00022824"/>
    </source>
</evidence>
<protein>
    <recommendedName>
        <fullName evidence="5">Sec39 domain-containing protein</fullName>
    </recommendedName>
</protein>
<gene>
    <name evidence="6" type="ORF">VITISV_019860</name>
</gene>
<keyword evidence="4" id="KW-0653">Protein transport</keyword>
<feature type="domain" description="Sec39" evidence="5">
    <location>
        <begin position="197"/>
        <end position="244"/>
    </location>
</feature>
<dbReference type="InterPro" id="IPR013244">
    <property type="entry name" value="Sec39_domain"/>
</dbReference>
<dbReference type="GO" id="GO:0015031">
    <property type="term" value="P:protein transport"/>
    <property type="evidence" value="ECO:0007669"/>
    <property type="project" value="UniProtKB-KW"/>
</dbReference>
<organism evidence="6">
    <name type="scientific">Vitis vinifera</name>
    <name type="common">Grape</name>
    <dbReference type="NCBI Taxonomy" id="29760"/>
    <lineage>
        <taxon>Eukaryota</taxon>
        <taxon>Viridiplantae</taxon>
        <taxon>Streptophyta</taxon>
        <taxon>Embryophyta</taxon>
        <taxon>Tracheophyta</taxon>
        <taxon>Spermatophyta</taxon>
        <taxon>Magnoliopsida</taxon>
        <taxon>eudicotyledons</taxon>
        <taxon>Gunneridae</taxon>
        <taxon>Pentapetalae</taxon>
        <taxon>rosids</taxon>
        <taxon>Vitales</taxon>
        <taxon>Vitaceae</taxon>
        <taxon>Viteae</taxon>
        <taxon>Vitis</taxon>
    </lineage>
</organism>
<dbReference type="PANTHER" id="PTHR15922:SF2">
    <property type="entry name" value="NBAS SUBUNIT OF NRZ TETHERING COMPLEX"/>
    <property type="match status" value="1"/>
</dbReference>
<dbReference type="GO" id="GO:0005783">
    <property type="term" value="C:endoplasmic reticulum"/>
    <property type="evidence" value="ECO:0007669"/>
    <property type="project" value="UniProtKB-SubCell"/>
</dbReference>
<evidence type="ECO:0000256" key="2">
    <source>
        <dbReference type="ARBA" id="ARBA00022448"/>
    </source>
</evidence>
<dbReference type="ExpressionAtlas" id="A5BAJ8">
    <property type="expression patterns" value="baseline and differential"/>
</dbReference>
<dbReference type="Pfam" id="PF08314">
    <property type="entry name" value="Sec39"/>
    <property type="match status" value="1"/>
</dbReference>
<reference evidence="6" key="1">
    <citation type="journal article" date="2007" name="PLoS ONE">
        <title>The first genome sequence of an elite grapevine cultivar (Pinot noir Vitis vinifera L.): coping with a highly heterozygous genome.</title>
        <authorList>
            <person name="Velasco R."/>
            <person name="Zharkikh A."/>
            <person name="Troggio M."/>
            <person name="Cartwright D.A."/>
            <person name="Cestaro A."/>
            <person name="Pruss D."/>
            <person name="Pindo M."/>
            <person name="FitzGerald L.M."/>
            <person name="Vezzulli S."/>
            <person name="Reid J."/>
            <person name="Malacarne G."/>
            <person name="Iliev D."/>
            <person name="Coppola G."/>
            <person name="Wardell B."/>
            <person name="Micheletti D."/>
            <person name="Macalma T."/>
            <person name="Facci M."/>
            <person name="Mitchell J.T."/>
            <person name="Perazzolli M."/>
            <person name="Eldredge G."/>
            <person name="Gatto P."/>
            <person name="Oyzerski R."/>
            <person name="Moretto M."/>
            <person name="Gutin N."/>
            <person name="Stefanini M."/>
            <person name="Chen Y."/>
            <person name="Segala C."/>
            <person name="Davenport C."/>
            <person name="Dematte L."/>
            <person name="Mraz A."/>
            <person name="Battilana J."/>
            <person name="Stormo K."/>
            <person name="Costa F."/>
            <person name="Tao Q."/>
            <person name="Si-Ammour A."/>
            <person name="Harkins T."/>
            <person name="Lackey A."/>
            <person name="Perbost C."/>
            <person name="Taillon B."/>
            <person name="Stella A."/>
            <person name="Solovyev V."/>
            <person name="Fawcett J.A."/>
            <person name="Sterck L."/>
            <person name="Vandepoele K."/>
            <person name="Grando S.M."/>
            <person name="Toppo S."/>
            <person name="Moser C."/>
            <person name="Lanchbury J."/>
            <person name="Bogden R."/>
            <person name="Skolnick M."/>
            <person name="Sgaramella V."/>
            <person name="Bhatnagar S.K."/>
            <person name="Fontana P."/>
            <person name="Gutin A."/>
            <person name="Van de Peer Y."/>
            <person name="Salamini F."/>
            <person name="Viola R."/>
        </authorList>
    </citation>
    <scope>NUCLEOTIDE SEQUENCE</scope>
</reference>
<keyword evidence="2" id="KW-0813">Transport</keyword>
<keyword evidence="3" id="KW-0256">Endoplasmic reticulum</keyword>
<dbReference type="EMBL" id="AM452380">
    <property type="protein sequence ID" value="CAN83033.1"/>
    <property type="molecule type" value="Genomic_DNA"/>
</dbReference>
<dbReference type="PANTHER" id="PTHR15922">
    <property type="entry name" value="NEUROBLASTOMA-AMPLIFIED SEQUENCE"/>
    <property type="match status" value="1"/>
</dbReference>
<comment type="subcellular location">
    <subcellularLocation>
        <location evidence="1">Endoplasmic reticulum</location>
    </subcellularLocation>
</comment>
<evidence type="ECO:0000313" key="6">
    <source>
        <dbReference type="EMBL" id="CAN83033.1"/>
    </source>
</evidence>
<accession>A5BAJ8</accession>
<evidence type="ECO:0000259" key="5">
    <source>
        <dbReference type="Pfam" id="PF08314"/>
    </source>
</evidence>
<dbReference type="GO" id="GO:0006890">
    <property type="term" value="P:retrograde vesicle-mediated transport, Golgi to endoplasmic reticulum"/>
    <property type="evidence" value="ECO:0007669"/>
    <property type="project" value="InterPro"/>
</dbReference>
<proteinExistence type="predicted"/>
<dbReference type="AlphaFoldDB" id="A5BAJ8"/>